<proteinExistence type="predicted"/>
<organism evidence="1">
    <name type="scientific">Dulem virus 36</name>
    <dbReference type="NCBI Taxonomy" id="3145754"/>
    <lineage>
        <taxon>Viruses</taxon>
        <taxon>Duplodnaviria</taxon>
        <taxon>Heunggongvirae</taxon>
        <taxon>Uroviricota</taxon>
        <taxon>Caudoviricetes</taxon>
    </lineage>
</organism>
<protein>
    <submittedName>
        <fullName evidence="1">Uncharacterized protein</fullName>
    </submittedName>
</protein>
<sequence length="136" mass="15879">MFGNYNNYNQYGMTPYQAQANRLAQMEQQYQGYQTQQPYNMVQNNMQSAQMIKGRPVSSRDEAMASMIDMDGSLFVFTDIANKRIYTKQIMLDGSADFKEYVLSENQRENKNEYVLRTEFEQFVKDIESKLGGNVQ</sequence>
<accession>A0AAU8B0D4</accession>
<evidence type="ECO:0000313" key="1">
    <source>
        <dbReference type="EMBL" id="XCD05038.1"/>
    </source>
</evidence>
<dbReference type="EMBL" id="PP511521">
    <property type="protein sequence ID" value="XCD05038.1"/>
    <property type="molecule type" value="Genomic_DNA"/>
</dbReference>
<name>A0AAU8B0D4_9CAUD</name>
<reference evidence="1" key="1">
    <citation type="submission" date="2024-03" db="EMBL/GenBank/DDBJ databases">
        <title>Diverse circular DNA viruses in blood, oral, and fecal samples of captive lemurs.</title>
        <authorList>
            <person name="Paietta E.N."/>
            <person name="Kraberger S."/>
            <person name="Lund M.C."/>
            <person name="Custer J.M."/>
            <person name="Vargas K.M."/>
            <person name="Ehmke E.E."/>
            <person name="Yoder A.D."/>
            <person name="Varsani A."/>
        </authorList>
    </citation>
    <scope>NUCLEOTIDE SEQUENCE</scope>
    <source>
        <strain evidence="1">Duke_24FS_3</strain>
    </source>
</reference>